<dbReference type="InterPro" id="IPR042099">
    <property type="entry name" value="ANL_N_sf"/>
</dbReference>
<feature type="domain" description="AMP-binding enzyme C-terminal" evidence="2">
    <location>
        <begin position="415"/>
        <end position="489"/>
    </location>
</feature>
<protein>
    <submittedName>
        <fullName evidence="3">Uncharacterized protein</fullName>
    </submittedName>
</protein>
<reference evidence="3 4" key="2">
    <citation type="journal article" date="2023" name="ChemBioChem">
        <title>Acyltransferase Domain Exchange between Two Independent Type I Polyketide Synthases in the Same Producer Strain of Macrolide Antibiotics.</title>
        <authorList>
            <person name="Kudo F."/>
            <person name="Kishikawa K."/>
            <person name="Tsuboi K."/>
            <person name="Kido T."/>
            <person name="Usui T."/>
            <person name="Hashimoto J."/>
            <person name="Shin-Ya K."/>
            <person name="Miyanaga A."/>
            <person name="Eguchi T."/>
        </authorList>
    </citation>
    <scope>NUCLEOTIDE SEQUENCE [LARGE SCALE GENOMIC DNA]</scope>
    <source>
        <strain evidence="3 4">A-8890</strain>
    </source>
</reference>
<dbReference type="Proteomes" id="UP001321542">
    <property type="component" value="Chromosome"/>
</dbReference>
<evidence type="ECO:0000259" key="1">
    <source>
        <dbReference type="Pfam" id="PF00501"/>
    </source>
</evidence>
<dbReference type="PANTHER" id="PTHR43767:SF7">
    <property type="entry name" value="MEDIUM_LONG-CHAIN-FATTY-ACID--COA LIGASE FADD8"/>
    <property type="match status" value="1"/>
</dbReference>
<dbReference type="PROSITE" id="PS00455">
    <property type="entry name" value="AMP_BINDING"/>
    <property type="match status" value="1"/>
</dbReference>
<dbReference type="InterPro" id="IPR020845">
    <property type="entry name" value="AMP-binding_CS"/>
</dbReference>
<dbReference type="Pfam" id="PF00501">
    <property type="entry name" value="AMP-binding"/>
    <property type="match status" value="1"/>
</dbReference>
<dbReference type="Gene3D" id="3.40.50.12780">
    <property type="entry name" value="N-terminal domain of ligase-like"/>
    <property type="match status" value="1"/>
</dbReference>
<evidence type="ECO:0000313" key="3">
    <source>
        <dbReference type="EMBL" id="BBC38497.1"/>
    </source>
</evidence>
<organism evidence="3 4">
    <name type="scientific">Streptomyces graminofaciens</name>
    <dbReference type="NCBI Taxonomy" id="68212"/>
    <lineage>
        <taxon>Bacteria</taxon>
        <taxon>Bacillati</taxon>
        <taxon>Actinomycetota</taxon>
        <taxon>Actinomycetes</taxon>
        <taxon>Kitasatosporales</taxon>
        <taxon>Streptomycetaceae</taxon>
        <taxon>Streptomyces</taxon>
    </lineage>
</organism>
<dbReference type="InterPro" id="IPR025110">
    <property type="entry name" value="AMP-bd_C"/>
</dbReference>
<evidence type="ECO:0000259" key="2">
    <source>
        <dbReference type="Pfam" id="PF13193"/>
    </source>
</evidence>
<accession>A0ABN5VZ17</accession>
<evidence type="ECO:0000313" key="4">
    <source>
        <dbReference type="Proteomes" id="UP001321542"/>
    </source>
</evidence>
<keyword evidence="4" id="KW-1185">Reference proteome</keyword>
<sequence>MNLATSLAQVAARWPNRSAVTWGERTLTWAEIDRRSDALARHLRLLGAAPGSRVALLMRNRPELLEAMYAAFKAGMVIVPLNAKLPAAEVAYHLEDSEAAVLVTDEKGAAEVGDPGVPLVVTGPDYERLLDSHAVGPYGIVDVRPDTVAWLFYTSGTTGRPKGAMLTHGGLAFVVASWLADLTPLDEHDVTLHAAPLSHGAGFHALAATARGVHQVIPAEERFDPPAILALMRERRVTNTWMVPTQITMLVDHLDGGACVLPDLRHIVYGGAPFPTAELAAALRTFGRVLVQLYAQGESPMTVTWLPAADHPDPDGPETALLRSAGYPRPGMDLRIVDPDSGEVLGPDAVGEVAVSGPAVMTGYWKRPEETAKALHGGWLRTGDLGRIDFGGRLFLLDRSKDLIITGGSNVYAIEVERALLEHAGVADVAVIGTPHRTWGETVTAVVVPGDDGAEGDELAAHAKRLLAPYKVPRRFEFVDAIPRNAYGKIDKRRLRERFGSAST</sequence>
<dbReference type="EMBL" id="AP018448">
    <property type="protein sequence ID" value="BBC38497.1"/>
    <property type="molecule type" value="Genomic_DNA"/>
</dbReference>
<reference evidence="3 4" key="1">
    <citation type="journal article" date="2010" name="ChemBioChem">
        <title>Cloning and characterization of the biosynthetic gene cluster of 16-membered macrolide antibiotic FD-891: involvement of a dual functional cytochrome P450 monooxygenase catalyzing epoxidation and hydroxylation.</title>
        <authorList>
            <person name="Kudo F."/>
            <person name="Motegi A."/>
            <person name="Mizoue K."/>
            <person name="Eguchi T."/>
        </authorList>
    </citation>
    <scope>NUCLEOTIDE SEQUENCE [LARGE SCALE GENOMIC DNA]</scope>
    <source>
        <strain evidence="3 4">A-8890</strain>
    </source>
</reference>
<gene>
    <name evidence="3" type="ORF">SGFS_097910</name>
</gene>
<dbReference type="Pfam" id="PF13193">
    <property type="entry name" value="AMP-binding_C"/>
    <property type="match status" value="1"/>
</dbReference>
<dbReference type="RefSeq" id="WP_286259002.1">
    <property type="nucleotide sequence ID" value="NZ_AP018448.1"/>
</dbReference>
<proteinExistence type="predicted"/>
<dbReference type="SUPFAM" id="SSF56801">
    <property type="entry name" value="Acetyl-CoA synthetase-like"/>
    <property type="match status" value="1"/>
</dbReference>
<dbReference type="InterPro" id="IPR050237">
    <property type="entry name" value="ATP-dep_AMP-bd_enzyme"/>
</dbReference>
<feature type="domain" description="AMP-dependent synthetase/ligase" evidence="1">
    <location>
        <begin position="8"/>
        <end position="365"/>
    </location>
</feature>
<dbReference type="InterPro" id="IPR045851">
    <property type="entry name" value="AMP-bd_C_sf"/>
</dbReference>
<dbReference type="Gene3D" id="3.30.300.30">
    <property type="match status" value="1"/>
</dbReference>
<name>A0ABN5VZ17_9ACTN</name>
<dbReference type="PANTHER" id="PTHR43767">
    <property type="entry name" value="LONG-CHAIN-FATTY-ACID--COA LIGASE"/>
    <property type="match status" value="1"/>
</dbReference>
<dbReference type="InterPro" id="IPR000873">
    <property type="entry name" value="AMP-dep_synth/lig_dom"/>
</dbReference>